<name>A0A7J7D1S3_TRIWF</name>
<dbReference type="InParanoid" id="A0A7J7D1S3"/>
<reference evidence="1 2" key="1">
    <citation type="journal article" date="2020" name="Nat. Commun.">
        <title>Genome of Tripterygium wilfordii and identification of cytochrome P450 involved in triptolide biosynthesis.</title>
        <authorList>
            <person name="Tu L."/>
            <person name="Su P."/>
            <person name="Zhang Z."/>
            <person name="Gao L."/>
            <person name="Wang J."/>
            <person name="Hu T."/>
            <person name="Zhou J."/>
            <person name="Zhang Y."/>
            <person name="Zhao Y."/>
            <person name="Liu Y."/>
            <person name="Song Y."/>
            <person name="Tong Y."/>
            <person name="Lu Y."/>
            <person name="Yang J."/>
            <person name="Xu C."/>
            <person name="Jia M."/>
            <person name="Peters R.J."/>
            <person name="Huang L."/>
            <person name="Gao W."/>
        </authorList>
    </citation>
    <scope>NUCLEOTIDE SEQUENCE [LARGE SCALE GENOMIC DNA]</scope>
    <source>
        <strain evidence="2">cv. XIE 37</strain>
        <tissue evidence="1">Leaf</tissue>
    </source>
</reference>
<comment type="caution">
    <text evidence="1">The sequence shown here is derived from an EMBL/GenBank/DDBJ whole genome shotgun (WGS) entry which is preliminary data.</text>
</comment>
<organism evidence="1 2">
    <name type="scientific">Tripterygium wilfordii</name>
    <name type="common">Thunder God vine</name>
    <dbReference type="NCBI Taxonomy" id="458696"/>
    <lineage>
        <taxon>Eukaryota</taxon>
        <taxon>Viridiplantae</taxon>
        <taxon>Streptophyta</taxon>
        <taxon>Embryophyta</taxon>
        <taxon>Tracheophyta</taxon>
        <taxon>Spermatophyta</taxon>
        <taxon>Magnoliopsida</taxon>
        <taxon>eudicotyledons</taxon>
        <taxon>Gunneridae</taxon>
        <taxon>Pentapetalae</taxon>
        <taxon>rosids</taxon>
        <taxon>fabids</taxon>
        <taxon>Celastrales</taxon>
        <taxon>Celastraceae</taxon>
        <taxon>Tripterygium</taxon>
    </lineage>
</organism>
<protein>
    <submittedName>
        <fullName evidence="1">Pentatricopeptide repeat-containing protein</fullName>
    </submittedName>
</protein>
<dbReference type="AlphaFoldDB" id="A0A7J7D1S3"/>
<evidence type="ECO:0000313" key="2">
    <source>
        <dbReference type="Proteomes" id="UP000593562"/>
    </source>
</evidence>
<accession>A0A7J7D1S3</accession>
<proteinExistence type="predicted"/>
<gene>
    <name evidence="1" type="ORF">HS088_TW11G00284</name>
</gene>
<dbReference type="Proteomes" id="UP000593562">
    <property type="component" value="Unassembled WGS sequence"/>
</dbReference>
<keyword evidence="2" id="KW-1185">Reference proteome</keyword>
<evidence type="ECO:0000313" key="1">
    <source>
        <dbReference type="EMBL" id="KAF5740218.1"/>
    </source>
</evidence>
<sequence>MLLIRSETIRTMMENSFFSSPILRVPFKFKIFSSFPSLTSHAEMETQLRTISEKQKPQFSDAVCLFHRAVDSSLLPSGSYCNSSVTMG</sequence>
<dbReference type="EMBL" id="JAAARO010000011">
    <property type="protein sequence ID" value="KAF5740218.1"/>
    <property type="molecule type" value="Genomic_DNA"/>
</dbReference>